<gene>
    <name evidence="11" type="ordered locus">Sfum_1986</name>
</gene>
<dbReference type="Pfam" id="PF01242">
    <property type="entry name" value="PTPS"/>
    <property type="match status" value="1"/>
</dbReference>
<evidence type="ECO:0000256" key="3">
    <source>
        <dbReference type="ARBA" id="ARBA00018141"/>
    </source>
</evidence>
<dbReference type="Gene3D" id="3.30.479.10">
    <property type="entry name" value="6-pyruvoyl tetrahydropterin synthase/QueD"/>
    <property type="match status" value="1"/>
</dbReference>
<dbReference type="STRING" id="335543.Sfum_1986"/>
<dbReference type="InterPro" id="IPR038418">
    <property type="entry name" value="6-PTP_synth/QueD_sf"/>
</dbReference>
<dbReference type="HOGENOM" id="CLU_111016_6_3_7"/>
<dbReference type="EC" id="4.-.-.-" evidence="8"/>
<dbReference type="Proteomes" id="UP000001784">
    <property type="component" value="Chromosome"/>
</dbReference>
<name>A0LJR7_SYNFM</name>
<dbReference type="InterPro" id="IPR007115">
    <property type="entry name" value="6-PTP_synth/QueD"/>
</dbReference>
<evidence type="ECO:0000256" key="5">
    <source>
        <dbReference type="ARBA" id="ARBA00022833"/>
    </source>
</evidence>
<feature type="active site" description="Proton acceptor" evidence="9">
    <location>
        <position position="26"/>
    </location>
</feature>
<evidence type="ECO:0000256" key="10">
    <source>
        <dbReference type="PIRSR" id="PIRSR006113-2"/>
    </source>
</evidence>
<dbReference type="PIRSF" id="PIRSF006113">
    <property type="entry name" value="PTP_synth"/>
    <property type="match status" value="1"/>
</dbReference>
<feature type="binding site" evidence="10">
    <location>
        <position position="32"/>
    </location>
    <ligand>
        <name>Zn(2+)</name>
        <dbReference type="ChEBI" id="CHEBI:29105"/>
    </ligand>
</feature>
<keyword evidence="12" id="KW-1185">Reference proteome</keyword>
<feature type="binding site" evidence="10">
    <location>
        <position position="17"/>
    </location>
    <ligand>
        <name>Zn(2+)</name>
        <dbReference type="ChEBI" id="CHEBI:29105"/>
    </ligand>
</feature>
<evidence type="ECO:0000256" key="6">
    <source>
        <dbReference type="ARBA" id="ARBA00023239"/>
    </source>
</evidence>
<evidence type="ECO:0000256" key="1">
    <source>
        <dbReference type="ARBA" id="ARBA00005061"/>
    </source>
</evidence>
<evidence type="ECO:0000256" key="8">
    <source>
        <dbReference type="PIRNR" id="PIRNR006113"/>
    </source>
</evidence>
<dbReference type="UniPathway" id="UPA00391"/>
<dbReference type="InParanoid" id="A0LJR7"/>
<dbReference type="NCBIfam" id="TIGR03367">
    <property type="entry name" value="queuosine_QueD"/>
    <property type="match status" value="1"/>
</dbReference>
<dbReference type="GO" id="GO:0070497">
    <property type="term" value="F:6-carboxytetrahydropterin synthase activity"/>
    <property type="evidence" value="ECO:0007669"/>
    <property type="project" value="UniProtKB-EC"/>
</dbReference>
<dbReference type="PANTHER" id="PTHR12589:SF7">
    <property type="entry name" value="6-PYRUVOYL TETRAHYDROBIOPTERIN SYNTHASE"/>
    <property type="match status" value="1"/>
</dbReference>
<feature type="active site" description="Charge relay system" evidence="9">
    <location>
        <position position="70"/>
    </location>
</feature>
<dbReference type="RefSeq" id="WP_011698839.1">
    <property type="nucleotide sequence ID" value="NC_008554.1"/>
</dbReference>
<dbReference type="FunCoup" id="A0LJR7">
    <property type="interactions" value="204"/>
</dbReference>
<keyword evidence="8" id="KW-0671">Queuosine biosynthesis</keyword>
<dbReference type="eggNOG" id="COG0720">
    <property type="taxonomic scope" value="Bacteria"/>
</dbReference>
<protein>
    <recommendedName>
        <fullName evidence="3 8">6-carboxy-5,6,7,8-tetrahydropterin synthase</fullName>
        <ecNumber evidence="8">4.-.-.-</ecNumber>
    </recommendedName>
</protein>
<proteinExistence type="inferred from homology"/>
<evidence type="ECO:0000256" key="9">
    <source>
        <dbReference type="PIRSR" id="PIRSR006113-1"/>
    </source>
</evidence>
<feature type="active site" description="Charge relay system" evidence="9">
    <location>
        <position position="115"/>
    </location>
</feature>
<accession>A0LJR7</accession>
<keyword evidence="4 8" id="KW-0479">Metal-binding</keyword>
<evidence type="ECO:0000256" key="2">
    <source>
        <dbReference type="ARBA" id="ARBA00008900"/>
    </source>
</evidence>
<dbReference type="GO" id="GO:0008616">
    <property type="term" value="P:tRNA queuosine(34) biosynthetic process"/>
    <property type="evidence" value="ECO:0007669"/>
    <property type="project" value="UniProtKB-KW"/>
</dbReference>
<dbReference type="GO" id="GO:0046872">
    <property type="term" value="F:metal ion binding"/>
    <property type="evidence" value="ECO:0007669"/>
    <property type="project" value="UniProtKB-KW"/>
</dbReference>
<sequence length="126" mass="14374">MPGVYEVFFRSGFSAAHLLRDYPGDCARLHGHNWTVEVYVECRELDEIGIGIDFYDIDKALKQIMVEMDHCNLNDLAAFKDRNPTSENLARYVYRELSGKLDAPAIKVVKVKVCETPDAGVTYREE</sequence>
<comment type="pathway">
    <text evidence="1 8">Purine metabolism; 7-cyano-7-deazaguanine biosynthesis.</text>
</comment>
<dbReference type="EMBL" id="CP000478">
    <property type="protein sequence ID" value="ABK17669.1"/>
    <property type="molecule type" value="Genomic_DNA"/>
</dbReference>
<evidence type="ECO:0000256" key="7">
    <source>
        <dbReference type="ARBA" id="ARBA00048807"/>
    </source>
</evidence>
<feature type="binding site" evidence="10">
    <location>
        <position position="30"/>
    </location>
    <ligand>
        <name>Zn(2+)</name>
        <dbReference type="ChEBI" id="CHEBI:29105"/>
    </ligand>
</feature>
<reference evidence="11 12" key="1">
    <citation type="submission" date="2006-10" db="EMBL/GenBank/DDBJ databases">
        <title>Complete sequence of Syntrophobacter fumaroxidans MPOB.</title>
        <authorList>
            <consortium name="US DOE Joint Genome Institute"/>
            <person name="Copeland A."/>
            <person name="Lucas S."/>
            <person name="Lapidus A."/>
            <person name="Barry K."/>
            <person name="Detter J.C."/>
            <person name="Glavina del Rio T."/>
            <person name="Hammon N."/>
            <person name="Israni S."/>
            <person name="Pitluck S."/>
            <person name="Goltsman E.G."/>
            <person name="Martinez M."/>
            <person name="Schmutz J."/>
            <person name="Larimer F."/>
            <person name="Land M."/>
            <person name="Hauser L."/>
            <person name="Kyrpides N."/>
            <person name="Kim E."/>
            <person name="Boone D.R."/>
            <person name="Brockman F."/>
            <person name="Culley D."/>
            <person name="Ferry J."/>
            <person name="Gunsalus R."/>
            <person name="McInerney M.J."/>
            <person name="Morrison M."/>
            <person name="Plugge C."/>
            <person name="Rohlin L."/>
            <person name="Scholten J."/>
            <person name="Sieber J."/>
            <person name="Stams A.J.M."/>
            <person name="Worm P."/>
            <person name="Henstra A.M."/>
            <person name="Richardson P."/>
        </authorList>
    </citation>
    <scope>NUCLEOTIDE SEQUENCE [LARGE SCALE GENOMIC DNA]</scope>
    <source>
        <strain evidence="12">DSM 10017 / MPOB</strain>
    </source>
</reference>
<comment type="cofactor">
    <cofactor evidence="8 10">
        <name>Zn(2+)</name>
        <dbReference type="ChEBI" id="CHEBI:29105"/>
    </cofactor>
    <text evidence="8 10">Binds 1 zinc ion per subunit.</text>
</comment>
<dbReference type="SUPFAM" id="SSF55620">
    <property type="entry name" value="Tetrahydrobiopterin biosynthesis enzymes-like"/>
    <property type="match status" value="1"/>
</dbReference>
<keyword evidence="5 8" id="KW-0862">Zinc</keyword>
<comment type="catalytic activity">
    <reaction evidence="7 8">
        <text>7,8-dihydroneopterin 3'-triphosphate + H2O = 6-carboxy-5,6,7,8-tetrahydropterin + triphosphate + acetaldehyde + 2 H(+)</text>
        <dbReference type="Rhea" id="RHEA:27966"/>
        <dbReference type="ChEBI" id="CHEBI:15343"/>
        <dbReference type="ChEBI" id="CHEBI:15377"/>
        <dbReference type="ChEBI" id="CHEBI:15378"/>
        <dbReference type="ChEBI" id="CHEBI:18036"/>
        <dbReference type="ChEBI" id="CHEBI:58462"/>
        <dbReference type="ChEBI" id="CHEBI:61032"/>
        <dbReference type="EC" id="4.1.2.50"/>
    </reaction>
</comment>
<dbReference type="KEGG" id="sfu:Sfum_1986"/>
<evidence type="ECO:0000313" key="12">
    <source>
        <dbReference type="Proteomes" id="UP000001784"/>
    </source>
</evidence>
<evidence type="ECO:0000313" key="11">
    <source>
        <dbReference type="EMBL" id="ABK17669.1"/>
    </source>
</evidence>
<dbReference type="PANTHER" id="PTHR12589">
    <property type="entry name" value="PYRUVOYL TETRAHYDROBIOPTERIN SYNTHASE"/>
    <property type="match status" value="1"/>
</dbReference>
<keyword evidence="6 8" id="KW-0456">Lyase</keyword>
<organism evidence="11 12">
    <name type="scientific">Syntrophobacter fumaroxidans (strain DSM 10017 / MPOB)</name>
    <dbReference type="NCBI Taxonomy" id="335543"/>
    <lineage>
        <taxon>Bacteria</taxon>
        <taxon>Pseudomonadati</taxon>
        <taxon>Thermodesulfobacteriota</taxon>
        <taxon>Syntrophobacteria</taxon>
        <taxon>Syntrophobacterales</taxon>
        <taxon>Syntrophobacteraceae</taxon>
        <taxon>Syntrophobacter</taxon>
    </lineage>
</organism>
<comment type="similarity">
    <text evidence="2 8">Belongs to the PTPS family. QueD subfamily.</text>
</comment>
<dbReference type="AlphaFoldDB" id="A0LJR7"/>
<evidence type="ECO:0000256" key="4">
    <source>
        <dbReference type="ARBA" id="ARBA00022723"/>
    </source>
</evidence>